<evidence type="ECO:0000313" key="2">
    <source>
        <dbReference type="Proteomes" id="UP000051913"/>
    </source>
</evidence>
<organism evidence="1 2">
    <name type="scientific">Bradyrhizobium valentinum</name>
    <dbReference type="NCBI Taxonomy" id="1518501"/>
    <lineage>
        <taxon>Bacteria</taxon>
        <taxon>Pseudomonadati</taxon>
        <taxon>Pseudomonadota</taxon>
        <taxon>Alphaproteobacteria</taxon>
        <taxon>Hyphomicrobiales</taxon>
        <taxon>Nitrobacteraceae</taxon>
        <taxon>Bradyrhizobium</taxon>
    </lineage>
</organism>
<name>A0A0R3KXD5_9BRAD</name>
<accession>A0A0R3KXD5</accession>
<sequence length="110" mass="12918">MLENLQFAYDHNSALRKKGGENIWIPWDAPFMQGHKTRLMATWKRRYSTVPIVKWRQKANLIGTETNWLRAAAAHDDLNRQMDYLDDAITEALSEFDGWVQQQIDRARGK</sequence>
<dbReference type="RefSeq" id="WP_057854102.1">
    <property type="nucleotide sequence ID" value="NZ_LLXX01000176.1"/>
</dbReference>
<dbReference type="EMBL" id="LLXX01000176">
    <property type="protein sequence ID" value="KRQ98580.1"/>
    <property type="molecule type" value="Genomic_DNA"/>
</dbReference>
<dbReference type="AlphaFoldDB" id="A0A0R3KXD5"/>
<protein>
    <submittedName>
        <fullName evidence="1">Uncharacterized protein</fullName>
    </submittedName>
</protein>
<reference evidence="1 2" key="1">
    <citation type="submission" date="2014-03" db="EMBL/GenBank/DDBJ databases">
        <title>Bradyrhizobium valentinum sp. nov., isolated from effective nodules of Lupinus mariae-josephae, a lupine endemic of basic-lime soils in Eastern Spain.</title>
        <authorList>
            <person name="Duran D."/>
            <person name="Rey L."/>
            <person name="Navarro A."/>
            <person name="Busquets A."/>
            <person name="Imperial J."/>
            <person name="Ruiz-Argueso T."/>
        </authorList>
    </citation>
    <scope>NUCLEOTIDE SEQUENCE [LARGE SCALE GENOMIC DNA]</scope>
    <source>
        <strain evidence="1 2">LmjM3</strain>
    </source>
</reference>
<gene>
    <name evidence="1" type="ORF">CP49_24210</name>
</gene>
<keyword evidence="2" id="KW-1185">Reference proteome</keyword>
<evidence type="ECO:0000313" key="1">
    <source>
        <dbReference type="EMBL" id="KRQ98580.1"/>
    </source>
</evidence>
<comment type="caution">
    <text evidence="1">The sequence shown here is derived from an EMBL/GenBank/DDBJ whole genome shotgun (WGS) entry which is preliminary data.</text>
</comment>
<dbReference type="OrthoDB" id="8244065at2"/>
<dbReference type="Proteomes" id="UP000051913">
    <property type="component" value="Unassembled WGS sequence"/>
</dbReference>
<proteinExistence type="predicted"/>